<dbReference type="InterPro" id="IPR001695">
    <property type="entry name" value="Lysyl_oxidase"/>
</dbReference>
<dbReference type="AlphaFoldDB" id="A0A840R182"/>
<evidence type="ECO:0000256" key="1">
    <source>
        <dbReference type="SAM" id="MobiDB-lite"/>
    </source>
</evidence>
<comment type="caution">
    <text evidence="3">The sequence shown here is derived from an EMBL/GenBank/DDBJ whole genome shotgun (WGS) entry which is preliminary data.</text>
</comment>
<dbReference type="Pfam" id="PF01186">
    <property type="entry name" value="Lysyl_oxidase"/>
    <property type="match status" value="1"/>
</dbReference>
<dbReference type="GO" id="GO:0016641">
    <property type="term" value="F:oxidoreductase activity, acting on the CH-NH2 group of donors, oxygen as acceptor"/>
    <property type="evidence" value="ECO:0007669"/>
    <property type="project" value="InterPro"/>
</dbReference>
<organism evidence="3 4">
    <name type="scientific">Zhongshania antarctica</name>
    <dbReference type="NCBI Taxonomy" id="641702"/>
    <lineage>
        <taxon>Bacteria</taxon>
        <taxon>Pseudomonadati</taxon>
        <taxon>Pseudomonadota</taxon>
        <taxon>Gammaproteobacteria</taxon>
        <taxon>Cellvibrionales</taxon>
        <taxon>Spongiibacteraceae</taxon>
        <taxon>Zhongshania</taxon>
    </lineage>
</organism>
<gene>
    <name evidence="3" type="ORF">HNQ57_000624</name>
</gene>
<dbReference type="RefSeq" id="WP_184461170.1">
    <property type="nucleotide sequence ID" value="NZ_JACHHW010000002.1"/>
</dbReference>
<keyword evidence="2" id="KW-0732">Signal</keyword>
<feature type="region of interest" description="Disordered" evidence="1">
    <location>
        <begin position="443"/>
        <end position="465"/>
    </location>
</feature>
<reference evidence="3 4" key="1">
    <citation type="submission" date="2020-08" db="EMBL/GenBank/DDBJ databases">
        <title>Genomic Encyclopedia of Type Strains, Phase IV (KMG-IV): sequencing the most valuable type-strain genomes for metagenomic binning, comparative biology and taxonomic classification.</title>
        <authorList>
            <person name="Goeker M."/>
        </authorList>
    </citation>
    <scope>NUCLEOTIDE SEQUENCE [LARGE SCALE GENOMIC DNA]</scope>
    <source>
        <strain evidence="3 4">DSM 25701</strain>
    </source>
</reference>
<dbReference type="Gene3D" id="2.60.120.380">
    <property type="match status" value="1"/>
</dbReference>
<dbReference type="EMBL" id="JACHHW010000002">
    <property type="protein sequence ID" value="MBB5186363.1"/>
    <property type="molecule type" value="Genomic_DNA"/>
</dbReference>
<name>A0A840R182_9GAMM</name>
<accession>A0A840R182</accession>
<evidence type="ECO:0000256" key="2">
    <source>
        <dbReference type="SAM" id="SignalP"/>
    </source>
</evidence>
<feature type="chain" id="PRO_5032938049" evidence="2">
    <location>
        <begin position="25"/>
        <end position="497"/>
    </location>
</feature>
<protein>
    <submittedName>
        <fullName evidence="3">Uncharacterized protein</fullName>
    </submittedName>
</protein>
<dbReference type="Proteomes" id="UP000536640">
    <property type="component" value="Unassembled WGS sequence"/>
</dbReference>
<feature type="signal peptide" evidence="2">
    <location>
        <begin position="1"/>
        <end position="24"/>
    </location>
</feature>
<keyword evidence="4" id="KW-1185">Reference proteome</keyword>
<evidence type="ECO:0000313" key="3">
    <source>
        <dbReference type="EMBL" id="MBB5186363.1"/>
    </source>
</evidence>
<evidence type="ECO:0000313" key="4">
    <source>
        <dbReference type="Proteomes" id="UP000536640"/>
    </source>
</evidence>
<dbReference type="GO" id="GO:0005507">
    <property type="term" value="F:copper ion binding"/>
    <property type="evidence" value="ECO:0007669"/>
    <property type="project" value="InterPro"/>
</dbReference>
<sequence length="497" mass="54238">MRQPTLIKLISMAALMAASSIVFSADILSADDTVFWEGTETLDGNVPAEACTAMSCPVYELELAEPGARLRVGIATPYRTNTIAIELLNPAGELVASDSTDNQFNSEAQVDNPQTGLWTIRVRPAGAERASYRLRAKLESKTQEATVAEGPVRQLLPNLRTVPPYEFTFTAPLNPLNGLYPPDTVNPPASVLGHGLYSCTADEAAPKIAGGAEAKICLRLTSGPINIGSGLYDMRFQLTEDIQDGHAELHPEEALSRIVVGPMEQAIHSSDGSVEFVNAGTYSFHPTHAHFHDDYILSYYLYKVLDSDTGLMERVGEGSKSGFCPADQLWGNWDKFEQGFEKPGGDSPGGSCFSPTNGVVGLSVGWGDVYRWQRPGQYVEFYGQGNGKYVIWSMVDENNNVIEEDETDNTSYAYVEIQGTDVTILERGWGQSPWDTNKTVFTGPHPTQRSTDNNEMVPSNPPEQQFSGGGSMGLFTILLLLLWAARPILQRKPSLID</sequence>
<proteinExistence type="predicted"/>